<dbReference type="RefSeq" id="WP_380147596.1">
    <property type="nucleotide sequence ID" value="NZ_JBHLWW010000007.1"/>
</dbReference>
<proteinExistence type="predicted"/>
<gene>
    <name evidence="1" type="ORF">GGR25_003649</name>
</gene>
<evidence type="ECO:0000313" key="2">
    <source>
        <dbReference type="Proteomes" id="UP000553963"/>
    </source>
</evidence>
<dbReference type="EMBL" id="JACIDS010000004">
    <property type="protein sequence ID" value="MBB3932591.1"/>
    <property type="molecule type" value="Genomic_DNA"/>
</dbReference>
<accession>A0A840AUW7</accession>
<sequence>MVPPRRLVPQEQVQSVIAPEAAEFFPHARNQRRIIEVRRQVHAHVDEAAAIG</sequence>
<evidence type="ECO:0000313" key="1">
    <source>
        <dbReference type="EMBL" id="MBB3932591.1"/>
    </source>
</evidence>
<name>A0A840AUW7_9HYPH</name>
<organism evidence="1 2">
    <name type="scientific">Kaistia hirudinis</name>
    <dbReference type="NCBI Taxonomy" id="1293440"/>
    <lineage>
        <taxon>Bacteria</taxon>
        <taxon>Pseudomonadati</taxon>
        <taxon>Pseudomonadota</taxon>
        <taxon>Alphaproteobacteria</taxon>
        <taxon>Hyphomicrobiales</taxon>
        <taxon>Kaistiaceae</taxon>
        <taxon>Kaistia</taxon>
    </lineage>
</organism>
<reference evidence="1 2" key="1">
    <citation type="submission" date="2020-08" db="EMBL/GenBank/DDBJ databases">
        <title>Genomic Encyclopedia of Type Strains, Phase IV (KMG-IV): sequencing the most valuable type-strain genomes for metagenomic binning, comparative biology and taxonomic classification.</title>
        <authorList>
            <person name="Goeker M."/>
        </authorList>
    </citation>
    <scope>NUCLEOTIDE SEQUENCE [LARGE SCALE GENOMIC DNA]</scope>
    <source>
        <strain evidence="1 2">DSM 25966</strain>
    </source>
</reference>
<dbReference type="AlphaFoldDB" id="A0A840AUW7"/>
<dbReference type="Proteomes" id="UP000553963">
    <property type="component" value="Unassembled WGS sequence"/>
</dbReference>
<keyword evidence="2" id="KW-1185">Reference proteome</keyword>
<comment type="caution">
    <text evidence="1">The sequence shown here is derived from an EMBL/GenBank/DDBJ whole genome shotgun (WGS) entry which is preliminary data.</text>
</comment>
<protein>
    <submittedName>
        <fullName evidence="1">Uncharacterized protein</fullName>
    </submittedName>
</protein>